<feature type="compositionally biased region" description="Basic and acidic residues" evidence="5">
    <location>
        <begin position="599"/>
        <end position="609"/>
    </location>
</feature>
<organism evidence="7 8">
    <name type="scientific">Trichophyton interdigitale (strain MR816)</name>
    <dbReference type="NCBI Taxonomy" id="1215338"/>
    <lineage>
        <taxon>Eukaryota</taxon>
        <taxon>Fungi</taxon>
        <taxon>Dikarya</taxon>
        <taxon>Ascomycota</taxon>
        <taxon>Pezizomycotina</taxon>
        <taxon>Eurotiomycetes</taxon>
        <taxon>Eurotiomycetidae</taxon>
        <taxon>Onygenales</taxon>
        <taxon>Arthrodermataceae</taxon>
        <taxon>Trichophyton</taxon>
    </lineage>
</organism>
<feature type="region of interest" description="Disordered" evidence="5">
    <location>
        <begin position="587"/>
        <end position="633"/>
    </location>
</feature>
<feature type="compositionally biased region" description="Polar residues" evidence="5">
    <location>
        <begin position="26"/>
        <end position="41"/>
    </location>
</feature>
<accession>A0A059J8Y4</accession>
<dbReference type="PANTHER" id="PTHR15375">
    <property type="entry name" value="ACTIVATOR OF S-PHASE KINASE-RELATED"/>
    <property type="match status" value="1"/>
</dbReference>
<dbReference type="GO" id="GO:0003676">
    <property type="term" value="F:nucleic acid binding"/>
    <property type="evidence" value="ECO:0007669"/>
    <property type="project" value="InterPro"/>
</dbReference>
<dbReference type="FunFam" id="6.10.250.3410:FF:000001">
    <property type="entry name" value="Protein DBF4 homolog A"/>
    <property type="match status" value="1"/>
</dbReference>
<dbReference type="SMART" id="SM00586">
    <property type="entry name" value="ZnF_DBF"/>
    <property type="match status" value="1"/>
</dbReference>
<dbReference type="Gene3D" id="6.10.250.3410">
    <property type="entry name" value="DBF zinc finger"/>
    <property type="match status" value="1"/>
</dbReference>
<sequence length="680" mass="75448">MATLFVPSPHALNAMTTRRAPLANVPNATNSPHRAVSTATAATMKRTRPPGLPWDSAAAPPPLKKQVLDTADNVDARFSQRSLNQQQPQAGESKIFTRRTNTQPTAFEKKLAAVRDKPKQQQNALKVSRNIKYCPESVESVRQWQRHYRKVFPSYVFYFESIPEEVRKKYVRQIMSLGATEEKFFSRVVTHVVTSRSIPPEVESEKHAEAAQSASAENNISGSVQTVNPSMLEKGIDAQLGKTRSRTGFGMIEPENKKGMGGGSGDLLHRARQMNMKIWTLDKLQRVIFTMNDKELAHILQPTRNGTTLAKNKTEDDLSLALQHEKLHAPTDSDSLTLNKGLVPFKGPYLYIWDYNRETRPVVIREYPKVNKKQDGAWPQFRSVELGKCPFVETAGSRKTEKDRQKQQQAKTNNTQTTLVTKTMAPPARGPSKTTNQQQQQSNMTATNQDDTESALEDSAGRPIEPMENTAAATTTTTNVGPRPVSKGSISASSLPFKFGGEIAASGIQPSNITSAIRSQMISSTAATQGPRAVTSKEVHELKRKVLEKSSGIVSTAISSCHRADAAAAPQSQPVRVPIARAAKVKAQANDNGTVQLTERNRRASDAAPKKQSGLRKQQTGSKKRDPKPGYCENCREKFEDYEDHIGTRKHRKFASNTINFFEIDAFILGLNEGYHRHRW</sequence>
<dbReference type="EMBL" id="AOKY01000263">
    <property type="protein sequence ID" value="KDB24341.1"/>
    <property type="molecule type" value="Genomic_DNA"/>
</dbReference>
<keyword evidence="2 4" id="KW-0863">Zinc-finger</keyword>
<dbReference type="GO" id="GO:0008270">
    <property type="term" value="F:zinc ion binding"/>
    <property type="evidence" value="ECO:0007669"/>
    <property type="project" value="UniProtKB-KW"/>
</dbReference>
<dbReference type="GO" id="GO:1901987">
    <property type="term" value="P:regulation of cell cycle phase transition"/>
    <property type="evidence" value="ECO:0007669"/>
    <property type="project" value="TreeGrafter"/>
</dbReference>
<dbReference type="STRING" id="1215338.A0A059J8Y4"/>
<evidence type="ECO:0000256" key="3">
    <source>
        <dbReference type="ARBA" id="ARBA00022833"/>
    </source>
</evidence>
<dbReference type="HOGENOM" id="CLU_017715_0_0_1"/>
<reference evidence="7 8" key="1">
    <citation type="submission" date="2014-02" db="EMBL/GenBank/DDBJ databases">
        <title>The Genome Sequence of Trichophyton interdigitale MR816.</title>
        <authorList>
            <consortium name="The Broad Institute Genomics Platform"/>
            <person name="Cuomo C.A."/>
            <person name="White T.C."/>
            <person name="Graser Y."/>
            <person name="Martinez-Rossi N."/>
            <person name="Heitman J."/>
            <person name="Young S.K."/>
            <person name="Zeng Q."/>
            <person name="Gargeya S."/>
            <person name="Abouelleil A."/>
            <person name="Alvarado L."/>
            <person name="Chapman S.B."/>
            <person name="Gainer-Dewar J."/>
            <person name="Goldberg J."/>
            <person name="Griggs A."/>
            <person name="Gujja S."/>
            <person name="Hansen M."/>
            <person name="Howarth C."/>
            <person name="Imamovic A."/>
            <person name="Larimer J."/>
            <person name="Martinez D."/>
            <person name="Murphy C."/>
            <person name="Pearson M.D."/>
            <person name="Persinoti G."/>
            <person name="Poon T."/>
            <person name="Priest M."/>
            <person name="Roberts A.D."/>
            <person name="Saif S."/>
            <person name="Shea T.D."/>
            <person name="Sykes S.N."/>
            <person name="Wortman J."/>
            <person name="Nusbaum C."/>
            <person name="Birren B."/>
        </authorList>
    </citation>
    <scope>NUCLEOTIDE SEQUENCE [LARGE SCALE GENOMIC DNA]</scope>
    <source>
        <strain evidence="7 8">MR816</strain>
    </source>
</reference>
<feature type="compositionally biased region" description="Low complexity" evidence="5">
    <location>
        <begin position="407"/>
        <end position="423"/>
    </location>
</feature>
<evidence type="ECO:0000313" key="8">
    <source>
        <dbReference type="Proteomes" id="UP000024533"/>
    </source>
</evidence>
<proteinExistence type="predicted"/>
<dbReference type="PROSITE" id="PS51265">
    <property type="entry name" value="ZF_DBF4"/>
    <property type="match status" value="1"/>
</dbReference>
<dbReference type="SUPFAM" id="SSF52113">
    <property type="entry name" value="BRCT domain"/>
    <property type="match status" value="1"/>
</dbReference>
<feature type="region of interest" description="Disordered" evidence="5">
    <location>
        <begin position="395"/>
        <end position="489"/>
    </location>
</feature>
<dbReference type="Pfam" id="PF08630">
    <property type="entry name" value="Dfp1_Him1_M"/>
    <property type="match status" value="1"/>
</dbReference>
<protein>
    <recommendedName>
        <fullName evidence="6">DBF4-type domain-containing protein</fullName>
    </recommendedName>
</protein>
<dbReference type="GO" id="GO:0031431">
    <property type="term" value="C:Dbf4-dependent protein kinase complex"/>
    <property type="evidence" value="ECO:0007669"/>
    <property type="project" value="TreeGrafter"/>
</dbReference>
<dbReference type="Proteomes" id="UP000024533">
    <property type="component" value="Unassembled WGS sequence"/>
</dbReference>
<dbReference type="OMA" id="GMKIWAI"/>
<dbReference type="Pfam" id="PF07535">
    <property type="entry name" value="zf-DBF"/>
    <property type="match status" value="1"/>
</dbReference>
<keyword evidence="8" id="KW-1185">Reference proteome</keyword>
<evidence type="ECO:0000259" key="6">
    <source>
        <dbReference type="PROSITE" id="PS51265"/>
    </source>
</evidence>
<evidence type="ECO:0000313" key="7">
    <source>
        <dbReference type="EMBL" id="KDB24341.1"/>
    </source>
</evidence>
<dbReference type="PANTHER" id="PTHR15375:SF26">
    <property type="entry name" value="PROTEIN CHIFFON"/>
    <property type="match status" value="1"/>
</dbReference>
<dbReference type="GO" id="GO:0043539">
    <property type="term" value="F:protein serine/threonine kinase activator activity"/>
    <property type="evidence" value="ECO:0007669"/>
    <property type="project" value="TreeGrafter"/>
</dbReference>
<dbReference type="InterPro" id="IPR038545">
    <property type="entry name" value="Znf_DBF_sf"/>
</dbReference>
<evidence type="ECO:0000256" key="1">
    <source>
        <dbReference type="ARBA" id="ARBA00022723"/>
    </source>
</evidence>
<dbReference type="Gene3D" id="3.40.50.10190">
    <property type="entry name" value="BRCT domain"/>
    <property type="match status" value="2"/>
</dbReference>
<evidence type="ECO:0000256" key="4">
    <source>
        <dbReference type="PROSITE-ProRule" id="PRU00600"/>
    </source>
</evidence>
<feature type="compositionally biased region" description="Low complexity" evidence="5">
    <location>
        <begin position="434"/>
        <end position="449"/>
    </location>
</feature>
<keyword evidence="1" id="KW-0479">Metal-binding</keyword>
<evidence type="ECO:0000256" key="5">
    <source>
        <dbReference type="SAM" id="MobiDB-lite"/>
    </source>
</evidence>
<dbReference type="Pfam" id="PF22437">
    <property type="entry name" value="DBF4_BRCT"/>
    <property type="match status" value="1"/>
</dbReference>
<dbReference type="OrthoDB" id="21380at2759"/>
<dbReference type="InterPro" id="IPR006572">
    <property type="entry name" value="Znf_DBF"/>
</dbReference>
<feature type="compositionally biased region" description="Polar residues" evidence="5">
    <location>
        <begin position="589"/>
        <end position="598"/>
    </location>
</feature>
<dbReference type="InterPro" id="IPR036420">
    <property type="entry name" value="BRCT_dom_sf"/>
</dbReference>
<feature type="domain" description="DBF4-type" evidence="6">
    <location>
        <begin position="625"/>
        <end position="674"/>
    </location>
</feature>
<dbReference type="GO" id="GO:0010571">
    <property type="term" value="P:positive regulation of nuclear cell cycle DNA replication"/>
    <property type="evidence" value="ECO:0007669"/>
    <property type="project" value="TreeGrafter"/>
</dbReference>
<evidence type="ECO:0000256" key="2">
    <source>
        <dbReference type="ARBA" id="ARBA00022771"/>
    </source>
</evidence>
<feature type="compositionally biased region" description="Basic and acidic residues" evidence="5">
    <location>
        <begin position="396"/>
        <end position="406"/>
    </location>
</feature>
<name>A0A059J8Y4_TRIIM</name>
<dbReference type="InterPro" id="IPR013939">
    <property type="entry name" value="Regulatory_Dfp1/Him1"/>
</dbReference>
<dbReference type="InterPro" id="IPR055116">
    <property type="entry name" value="DBF4_BRCT"/>
</dbReference>
<keyword evidence="3" id="KW-0862">Zinc</keyword>
<feature type="compositionally biased region" description="Basic and acidic residues" evidence="5">
    <location>
        <begin position="623"/>
        <end position="633"/>
    </location>
</feature>
<feature type="region of interest" description="Disordered" evidence="5">
    <location>
        <begin position="23"/>
        <end position="59"/>
    </location>
</feature>
<gene>
    <name evidence="7" type="ORF">H109_03786</name>
</gene>
<dbReference type="InterPro" id="IPR051590">
    <property type="entry name" value="Replication_Regulatory_Kinase"/>
</dbReference>
<comment type="caution">
    <text evidence="7">The sequence shown here is derived from an EMBL/GenBank/DDBJ whole genome shotgun (WGS) entry which is preliminary data.</text>
</comment>
<feature type="region of interest" description="Disordered" evidence="5">
    <location>
        <begin position="196"/>
        <end position="217"/>
    </location>
</feature>
<dbReference type="AlphaFoldDB" id="A0A059J8Y4"/>